<feature type="domain" description="YvlB/LiaX N-terminal" evidence="1">
    <location>
        <begin position="3"/>
        <end position="33"/>
    </location>
</feature>
<keyword evidence="3" id="KW-1185">Reference proteome</keyword>
<dbReference type="Proteomes" id="UP000014923">
    <property type="component" value="Unassembled WGS sequence"/>
</dbReference>
<reference evidence="2" key="1">
    <citation type="submission" date="2013-03" db="EMBL/GenBank/DDBJ databases">
        <title>Draft genome sequence of the hydrogen-ethanol-producing anaerobic alkalithermophilic Caloramator celere.</title>
        <authorList>
            <person name="Ciranna A."/>
            <person name="Larjo A."/>
            <person name="Kivisto A."/>
            <person name="Santala V."/>
            <person name="Roos C."/>
            <person name="Karp M."/>
        </authorList>
    </citation>
    <scope>NUCLEOTIDE SEQUENCE [LARGE SCALE GENOMIC DNA]</scope>
    <source>
        <strain evidence="2">DSM 8682</strain>
    </source>
</reference>
<evidence type="ECO:0000313" key="3">
    <source>
        <dbReference type="Proteomes" id="UP000014923"/>
    </source>
</evidence>
<dbReference type="eggNOG" id="ENOG50334E2">
    <property type="taxonomic scope" value="Bacteria"/>
</dbReference>
<organism evidence="2 3">
    <name type="scientific">Thermobrachium celere DSM 8682</name>
    <dbReference type="NCBI Taxonomy" id="941824"/>
    <lineage>
        <taxon>Bacteria</taxon>
        <taxon>Bacillati</taxon>
        <taxon>Bacillota</taxon>
        <taxon>Clostridia</taxon>
        <taxon>Eubacteriales</taxon>
        <taxon>Clostridiaceae</taxon>
        <taxon>Thermobrachium</taxon>
    </lineage>
</organism>
<proteinExistence type="predicted"/>
<dbReference type="OrthoDB" id="9808584at2"/>
<evidence type="ECO:0000313" key="2">
    <source>
        <dbReference type="EMBL" id="CDF59216.1"/>
    </source>
</evidence>
<dbReference type="HOGENOM" id="CLU_132548_2_1_9"/>
<evidence type="ECO:0000259" key="1">
    <source>
        <dbReference type="Pfam" id="PF22746"/>
    </source>
</evidence>
<dbReference type="Pfam" id="PF22746">
    <property type="entry name" value="SHOCT-like_DUF2089-C"/>
    <property type="match status" value="1"/>
</dbReference>
<comment type="caution">
    <text evidence="2">The sequence shown here is derived from an EMBL/GenBank/DDBJ whole genome shotgun (WGS) entry which is preliminary data.</text>
</comment>
<dbReference type="AlphaFoldDB" id="R7RUK9"/>
<gene>
    <name evidence="2" type="ORF">TCEL_02284</name>
</gene>
<name>R7RUK9_9CLOT</name>
<dbReference type="RefSeq" id="WP_018666472.1">
    <property type="nucleotide sequence ID" value="NZ_HF952039.1"/>
</dbReference>
<dbReference type="EMBL" id="CAVN010000149">
    <property type="protein sequence ID" value="CDF59216.1"/>
    <property type="molecule type" value="Genomic_DNA"/>
</dbReference>
<accession>R7RUK9</accession>
<dbReference type="InterPro" id="IPR053959">
    <property type="entry name" value="YvlB/LiaX_N"/>
</dbReference>
<protein>
    <recommendedName>
        <fullName evidence="1">YvlB/LiaX N-terminal domain-containing protein</fullName>
    </recommendedName>
</protein>
<sequence length="121" mass="13375">MNEEVMKVLKMVEEGKIDSQKAAELISLFNSKEQEKINETKEKMFKIIVKSSKGDNVNINVPVKFISTLGTAIKKLPKVEGVEGLEEIDMQAILKAVSEGLEGKIVDIKSENGDIVEVVVE</sequence>